<protein>
    <submittedName>
        <fullName evidence="2">Uncharacterized protein</fullName>
    </submittedName>
</protein>
<feature type="transmembrane region" description="Helical" evidence="1">
    <location>
        <begin position="7"/>
        <end position="27"/>
    </location>
</feature>
<dbReference type="RefSeq" id="WP_135501132.1">
    <property type="nucleotide sequence ID" value="NZ_JACHHE010000006.1"/>
</dbReference>
<dbReference type="EMBL" id="JACHHE010000006">
    <property type="protein sequence ID" value="MBB5180961.1"/>
    <property type="molecule type" value="Genomic_DNA"/>
</dbReference>
<proteinExistence type="predicted"/>
<dbReference type="Proteomes" id="UP000525923">
    <property type="component" value="Unassembled WGS sequence"/>
</dbReference>
<keyword evidence="1" id="KW-1133">Transmembrane helix</keyword>
<keyword evidence="1" id="KW-0472">Membrane</keyword>
<organism evidence="2 3">
    <name type="scientific">Planococcus koreensis</name>
    <dbReference type="NCBI Taxonomy" id="112331"/>
    <lineage>
        <taxon>Bacteria</taxon>
        <taxon>Bacillati</taxon>
        <taxon>Bacillota</taxon>
        <taxon>Bacilli</taxon>
        <taxon>Bacillales</taxon>
        <taxon>Caryophanaceae</taxon>
        <taxon>Planococcus</taxon>
    </lineage>
</organism>
<reference evidence="2 3" key="1">
    <citation type="submission" date="2020-08" db="EMBL/GenBank/DDBJ databases">
        <title>Genomic Encyclopedia of Type Strains, Phase IV (KMG-IV): sequencing the most valuable type-strain genomes for metagenomic binning, comparative biology and taxonomic classification.</title>
        <authorList>
            <person name="Goeker M."/>
        </authorList>
    </citation>
    <scope>NUCLEOTIDE SEQUENCE [LARGE SCALE GENOMIC DNA]</scope>
    <source>
        <strain evidence="2 3">DSM 15895</strain>
    </source>
</reference>
<gene>
    <name evidence="2" type="ORF">HNQ44_002406</name>
</gene>
<keyword evidence="1" id="KW-0812">Transmembrane</keyword>
<evidence type="ECO:0000256" key="1">
    <source>
        <dbReference type="SAM" id="Phobius"/>
    </source>
</evidence>
<dbReference type="AlphaFoldDB" id="A0A7W8CTC0"/>
<sequence>MNNRNWLIGFGLLIILIFGGGFLIRLIRDGDFYVAEMIGSILGIMILSIGAFSKKKNSAVKPLGWRSK</sequence>
<evidence type="ECO:0000313" key="3">
    <source>
        <dbReference type="Proteomes" id="UP000525923"/>
    </source>
</evidence>
<feature type="transmembrane region" description="Helical" evidence="1">
    <location>
        <begin position="33"/>
        <end position="52"/>
    </location>
</feature>
<name>A0A7W8CTC0_9BACL</name>
<evidence type="ECO:0000313" key="2">
    <source>
        <dbReference type="EMBL" id="MBB5180961.1"/>
    </source>
</evidence>
<keyword evidence="3" id="KW-1185">Reference proteome</keyword>
<accession>A0A7W8CTC0</accession>
<comment type="caution">
    <text evidence="2">The sequence shown here is derived from an EMBL/GenBank/DDBJ whole genome shotgun (WGS) entry which is preliminary data.</text>
</comment>